<keyword evidence="6" id="KW-1185">Reference proteome</keyword>
<dbReference type="GeneID" id="78293762"/>
<dbReference type="InterPro" id="IPR000524">
    <property type="entry name" value="Tscrpt_reg_HTH_GntR"/>
</dbReference>
<dbReference type="InterPro" id="IPR036390">
    <property type="entry name" value="WH_DNA-bd_sf"/>
</dbReference>
<accession>A0A2U1BBK0</accession>
<comment type="caution">
    <text evidence="5">The sequence shown here is derived from an EMBL/GenBank/DDBJ whole genome shotgun (WGS) entry which is preliminary data.</text>
</comment>
<dbReference type="Proteomes" id="UP000245959">
    <property type="component" value="Unassembled WGS sequence"/>
</dbReference>
<dbReference type="AlphaFoldDB" id="A0A2U1BBK0"/>
<keyword evidence="3" id="KW-0804">Transcription</keyword>
<gene>
    <name evidence="5" type="ORF">C8D82_101235</name>
</gene>
<dbReference type="EMBL" id="QEKH01000001">
    <property type="protein sequence ID" value="PVY46035.1"/>
    <property type="molecule type" value="Genomic_DNA"/>
</dbReference>
<proteinExistence type="predicted"/>
<dbReference type="Gene3D" id="1.10.10.10">
    <property type="entry name" value="Winged helix-like DNA-binding domain superfamily/Winged helix DNA-binding domain"/>
    <property type="match status" value="1"/>
</dbReference>
<evidence type="ECO:0000256" key="3">
    <source>
        <dbReference type="ARBA" id="ARBA00023163"/>
    </source>
</evidence>
<dbReference type="InterPro" id="IPR028082">
    <property type="entry name" value="Peripla_BP_I"/>
</dbReference>
<reference evidence="5 6" key="1">
    <citation type="submission" date="2018-04" db="EMBL/GenBank/DDBJ databases">
        <title>Genomic Encyclopedia of Type Strains, Phase IV (KMG-IV): sequencing the most valuable type-strain genomes for metagenomic binning, comparative biology and taxonomic classification.</title>
        <authorList>
            <person name="Goeker M."/>
        </authorList>
    </citation>
    <scope>NUCLEOTIDE SEQUENCE [LARGE SCALE GENOMIC DNA]</scope>
    <source>
        <strain evidence="5 6">DSM 14823</strain>
    </source>
</reference>
<dbReference type="OrthoDB" id="4268837at2"/>
<evidence type="ECO:0000313" key="5">
    <source>
        <dbReference type="EMBL" id="PVY46035.1"/>
    </source>
</evidence>
<dbReference type="Pfam" id="PF13377">
    <property type="entry name" value="Peripla_BP_3"/>
    <property type="match status" value="1"/>
</dbReference>
<organism evidence="5 6">
    <name type="scientific">Victivallis vadensis</name>
    <dbReference type="NCBI Taxonomy" id="172901"/>
    <lineage>
        <taxon>Bacteria</taxon>
        <taxon>Pseudomonadati</taxon>
        <taxon>Lentisphaerota</taxon>
        <taxon>Lentisphaeria</taxon>
        <taxon>Victivallales</taxon>
        <taxon>Victivallaceae</taxon>
        <taxon>Victivallis</taxon>
    </lineage>
</organism>
<dbReference type="SUPFAM" id="SSF46785">
    <property type="entry name" value="Winged helix' DNA-binding domain"/>
    <property type="match status" value="1"/>
</dbReference>
<evidence type="ECO:0000259" key="4">
    <source>
        <dbReference type="PROSITE" id="PS50949"/>
    </source>
</evidence>
<dbReference type="Pfam" id="PF00392">
    <property type="entry name" value="GntR"/>
    <property type="match status" value="1"/>
</dbReference>
<dbReference type="SUPFAM" id="SSF53822">
    <property type="entry name" value="Periplasmic binding protein-like I"/>
    <property type="match status" value="1"/>
</dbReference>
<sequence length="367" mass="40233">MAETLFEESRRYILGKMRGILREGGRKLPTDRELAGEMFASYATIRLVMGELEREGFIRRIRGSGTYLEPGAAELLERAFLPVVRLFTSPVNGTADNDYAAYLVDELTRQAAGKRFRIEHRQVATHNAFLAELDKEADSRVPVVYLPPTAPFTMQQLGRLGRFDHIPLVVIDCELGNINVNNITTDNRKGGMLAARTLLAGGCRKLALLLCEPPLRQISQRVQGFTEIAELSGAEVEIWDCQVRGDDERTALAHRKTLAALRAGHRPDGIFAVSDSGAVSAAEAIRQSGFELGRDIALIGFDGLPATRTHKPSLGSIAQPVAEIGEEVFSLLGTWQQGTHVQKLLSPRFQSGASVMKKEKATTAIPT</sequence>
<feature type="domain" description="HTH gntR-type" evidence="4">
    <location>
        <begin position="3"/>
        <end position="71"/>
    </location>
</feature>
<dbReference type="PANTHER" id="PTHR30146">
    <property type="entry name" value="LACI-RELATED TRANSCRIPTIONAL REPRESSOR"/>
    <property type="match status" value="1"/>
</dbReference>
<evidence type="ECO:0000313" key="6">
    <source>
        <dbReference type="Proteomes" id="UP000245959"/>
    </source>
</evidence>
<dbReference type="GO" id="GO:0003700">
    <property type="term" value="F:DNA-binding transcription factor activity"/>
    <property type="evidence" value="ECO:0007669"/>
    <property type="project" value="InterPro"/>
</dbReference>
<dbReference type="InterPro" id="IPR046335">
    <property type="entry name" value="LacI/GalR-like_sensor"/>
</dbReference>
<name>A0A2U1BBK0_9BACT</name>
<evidence type="ECO:0000256" key="1">
    <source>
        <dbReference type="ARBA" id="ARBA00023015"/>
    </source>
</evidence>
<evidence type="ECO:0000256" key="2">
    <source>
        <dbReference type="ARBA" id="ARBA00023125"/>
    </source>
</evidence>
<dbReference type="Gene3D" id="3.40.50.2300">
    <property type="match status" value="2"/>
</dbReference>
<dbReference type="PROSITE" id="PS50949">
    <property type="entry name" value="HTH_GNTR"/>
    <property type="match status" value="1"/>
</dbReference>
<dbReference type="PANTHER" id="PTHR30146:SF109">
    <property type="entry name" value="HTH-TYPE TRANSCRIPTIONAL REGULATOR GALS"/>
    <property type="match status" value="1"/>
</dbReference>
<dbReference type="GO" id="GO:0000976">
    <property type="term" value="F:transcription cis-regulatory region binding"/>
    <property type="evidence" value="ECO:0007669"/>
    <property type="project" value="TreeGrafter"/>
</dbReference>
<keyword evidence="2" id="KW-0238">DNA-binding</keyword>
<dbReference type="InterPro" id="IPR036388">
    <property type="entry name" value="WH-like_DNA-bd_sf"/>
</dbReference>
<keyword evidence="1" id="KW-0805">Transcription regulation</keyword>
<dbReference type="RefSeq" id="WP_116882425.1">
    <property type="nucleotide sequence ID" value="NZ_CABMMC010000159.1"/>
</dbReference>
<protein>
    <submittedName>
        <fullName evidence="5">GntR family transcriptional regulator</fullName>
    </submittedName>
</protein>